<keyword evidence="3" id="KW-1185">Reference proteome</keyword>
<proteinExistence type="predicted"/>
<sequence length="116" mass="13845">RLLIPFLKTRALFIPNKLLTNPFEISPKCLFFVCQSMKFFSFYLFVRSLYSEIIYTILTCMTVYLLLYLSQKLFVVVDPWTSYHFCLLENDDSLAETSCFKKILMWFEGNTKLYLN</sequence>
<comment type="caution">
    <text evidence="2">The sequence shown here is derived from an EMBL/GenBank/DDBJ whole genome shotgun (WGS) entry which is preliminary data.</text>
</comment>
<evidence type="ECO:0000256" key="1">
    <source>
        <dbReference type="SAM" id="Phobius"/>
    </source>
</evidence>
<keyword evidence="1" id="KW-0472">Membrane</keyword>
<dbReference type="AlphaFoldDB" id="A0AAD8A849"/>
<evidence type="ECO:0000313" key="2">
    <source>
        <dbReference type="EMBL" id="KAJ9594247.1"/>
    </source>
</evidence>
<accession>A0AAD8A849</accession>
<keyword evidence="1" id="KW-0812">Transmembrane</keyword>
<gene>
    <name evidence="2" type="ORF">L9F63_014324</name>
</gene>
<feature type="transmembrane region" description="Helical" evidence="1">
    <location>
        <begin position="53"/>
        <end position="70"/>
    </location>
</feature>
<keyword evidence="1" id="KW-1133">Transmembrane helix</keyword>
<feature type="non-terminal residue" evidence="2">
    <location>
        <position position="116"/>
    </location>
</feature>
<reference evidence="2" key="2">
    <citation type="submission" date="2023-05" db="EMBL/GenBank/DDBJ databases">
        <authorList>
            <person name="Fouks B."/>
        </authorList>
    </citation>
    <scope>NUCLEOTIDE SEQUENCE</scope>
    <source>
        <strain evidence="2">Stay&amp;Tobe</strain>
        <tissue evidence="2">Testes</tissue>
    </source>
</reference>
<protein>
    <submittedName>
        <fullName evidence="2">Uncharacterized protein</fullName>
    </submittedName>
</protein>
<dbReference type="EMBL" id="JASPKZ010003062">
    <property type="protein sequence ID" value="KAJ9594247.1"/>
    <property type="molecule type" value="Genomic_DNA"/>
</dbReference>
<evidence type="ECO:0000313" key="3">
    <source>
        <dbReference type="Proteomes" id="UP001233999"/>
    </source>
</evidence>
<organism evidence="2 3">
    <name type="scientific">Diploptera punctata</name>
    <name type="common">Pacific beetle cockroach</name>
    <dbReference type="NCBI Taxonomy" id="6984"/>
    <lineage>
        <taxon>Eukaryota</taxon>
        <taxon>Metazoa</taxon>
        <taxon>Ecdysozoa</taxon>
        <taxon>Arthropoda</taxon>
        <taxon>Hexapoda</taxon>
        <taxon>Insecta</taxon>
        <taxon>Pterygota</taxon>
        <taxon>Neoptera</taxon>
        <taxon>Polyneoptera</taxon>
        <taxon>Dictyoptera</taxon>
        <taxon>Blattodea</taxon>
        <taxon>Blaberoidea</taxon>
        <taxon>Blaberidae</taxon>
        <taxon>Diplopterinae</taxon>
        <taxon>Diploptera</taxon>
    </lineage>
</organism>
<name>A0AAD8A849_DIPPU</name>
<reference evidence="2" key="1">
    <citation type="journal article" date="2023" name="IScience">
        <title>Live-bearing cockroach genome reveals convergent evolutionary mechanisms linked to viviparity in insects and beyond.</title>
        <authorList>
            <person name="Fouks B."/>
            <person name="Harrison M.C."/>
            <person name="Mikhailova A.A."/>
            <person name="Marchal E."/>
            <person name="English S."/>
            <person name="Carruthers M."/>
            <person name="Jennings E.C."/>
            <person name="Chiamaka E.L."/>
            <person name="Frigard R.A."/>
            <person name="Pippel M."/>
            <person name="Attardo G.M."/>
            <person name="Benoit J.B."/>
            <person name="Bornberg-Bauer E."/>
            <person name="Tobe S.S."/>
        </authorList>
    </citation>
    <scope>NUCLEOTIDE SEQUENCE</scope>
    <source>
        <strain evidence="2">Stay&amp;Tobe</strain>
    </source>
</reference>
<feature type="non-terminal residue" evidence="2">
    <location>
        <position position="1"/>
    </location>
</feature>
<dbReference type="Proteomes" id="UP001233999">
    <property type="component" value="Unassembled WGS sequence"/>
</dbReference>